<feature type="compositionally biased region" description="Basic and acidic residues" evidence="1">
    <location>
        <begin position="77"/>
        <end position="86"/>
    </location>
</feature>
<feature type="compositionally biased region" description="Low complexity" evidence="1">
    <location>
        <begin position="93"/>
        <end position="107"/>
    </location>
</feature>
<sequence>DRARTGDTALPAATPARRGRGVRPGAGRSRRGGRDADDLPQPALRLQHAGHPDRDGARGASRGAVGGDQFAGGGDGRWLRLRDPGRGDLSPDPAAATPTRAGGRAGL</sequence>
<dbReference type="EMBL" id="CADCWH010000381">
    <property type="protein sequence ID" value="CAA9569681.1"/>
    <property type="molecule type" value="Genomic_DNA"/>
</dbReference>
<dbReference type="AlphaFoldDB" id="A0A6J4V6L8"/>
<gene>
    <name evidence="2" type="ORF">AVDCRST_MAG70-2384</name>
</gene>
<proteinExistence type="predicted"/>
<feature type="region of interest" description="Disordered" evidence="1">
    <location>
        <begin position="1"/>
        <end position="107"/>
    </location>
</feature>
<feature type="non-terminal residue" evidence="2">
    <location>
        <position position="1"/>
    </location>
</feature>
<name>A0A6J4V6L8_9BACT</name>
<evidence type="ECO:0000256" key="1">
    <source>
        <dbReference type="SAM" id="MobiDB-lite"/>
    </source>
</evidence>
<evidence type="ECO:0000313" key="2">
    <source>
        <dbReference type="EMBL" id="CAA9569681.1"/>
    </source>
</evidence>
<organism evidence="2">
    <name type="scientific">uncultured Thermomicrobiales bacterium</name>
    <dbReference type="NCBI Taxonomy" id="1645740"/>
    <lineage>
        <taxon>Bacteria</taxon>
        <taxon>Pseudomonadati</taxon>
        <taxon>Thermomicrobiota</taxon>
        <taxon>Thermomicrobia</taxon>
        <taxon>Thermomicrobiales</taxon>
        <taxon>environmental samples</taxon>
    </lineage>
</organism>
<protein>
    <submittedName>
        <fullName evidence="2">Uncharacterized protein</fullName>
    </submittedName>
</protein>
<accession>A0A6J4V6L8</accession>
<reference evidence="2" key="1">
    <citation type="submission" date="2020-02" db="EMBL/GenBank/DDBJ databases">
        <authorList>
            <person name="Meier V. D."/>
        </authorList>
    </citation>
    <scope>NUCLEOTIDE SEQUENCE</scope>
    <source>
        <strain evidence="2">AVDCRST_MAG70</strain>
    </source>
</reference>
<feature type="compositionally biased region" description="Gly residues" evidence="1">
    <location>
        <begin position="64"/>
        <end position="76"/>
    </location>
</feature>
<feature type="non-terminal residue" evidence="2">
    <location>
        <position position="107"/>
    </location>
</feature>